<evidence type="ECO:0000256" key="2">
    <source>
        <dbReference type="SAM" id="Phobius"/>
    </source>
</evidence>
<sequence length="258" mass="27293">MFQNLLLLLPLIVISIMAAPIGLVAHDIGIATTGVTTERKAREFARGVEFARSEPPVASATAKALVTGSATALYGGHSSVPPHPTAPFPGVECMSSGHAPSHPVTTLPPNVLVQRADNSTVQPSTSASSAFSPLPLSTDATDGSQSVSAKVTFGIIFGISLFLAVNLALFCLWHKRCRGVRQLPSTRSSRSRVSSQTMVGDDTSVKSSVADGWSLEMKPGLPLSGMSVRNRTERPATVPNVQPAQVAFVQTYRYRRLS</sequence>
<dbReference type="Proteomes" id="UP001221757">
    <property type="component" value="Unassembled WGS sequence"/>
</dbReference>
<feature type="chain" id="PRO_5042097099" description="Transmembrane protein" evidence="3">
    <location>
        <begin position="19"/>
        <end position="258"/>
    </location>
</feature>
<keyword evidence="2" id="KW-0812">Transmembrane</keyword>
<evidence type="ECO:0000313" key="4">
    <source>
        <dbReference type="EMBL" id="KAJ7648556.1"/>
    </source>
</evidence>
<feature type="signal peptide" evidence="3">
    <location>
        <begin position="1"/>
        <end position="18"/>
    </location>
</feature>
<comment type="caution">
    <text evidence="4">The sequence shown here is derived from an EMBL/GenBank/DDBJ whole genome shotgun (WGS) entry which is preliminary data.</text>
</comment>
<reference evidence="4" key="1">
    <citation type="submission" date="2023-03" db="EMBL/GenBank/DDBJ databases">
        <title>Massive genome expansion in bonnet fungi (Mycena s.s.) driven by repeated elements and novel gene families across ecological guilds.</title>
        <authorList>
            <consortium name="Lawrence Berkeley National Laboratory"/>
            <person name="Harder C.B."/>
            <person name="Miyauchi S."/>
            <person name="Viragh M."/>
            <person name="Kuo A."/>
            <person name="Thoen E."/>
            <person name="Andreopoulos B."/>
            <person name="Lu D."/>
            <person name="Skrede I."/>
            <person name="Drula E."/>
            <person name="Henrissat B."/>
            <person name="Morin E."/>
            <person name="Kohler A."/>
            <person name="Barry K."/>
            <person name="LaButti K."/>
            <person name="Morin E."/>
            <person name="Salamov A."/>
            <person name="Lipzen A."/>
            <person name="Mereny Z."/>
            <person name="Hegedus B."/>
            <person name="Baldrian P."/>
            <person name="Stursova M."/>
            <person name="Weitz H."/>
            <person name="Taylor A."/>
            <person name="Grigoriev I.V."/>
            <person name="Nagy L.G."/>
            <person name="Martin F."/>
            <person name="Kauserud H."/>
        </authorList>
    </citation>
    <scope>NUCLEOTIDE SEQUENCE</scope>
    <source>
        <strain evidence="4">CBHHK067</strain>
    </source>
</reference>
<feature type="compositionally biased region" description="Low complexity" evidence="1">
    <location>
        <begin position="124"/>
        <end position="138"/>
    </location>
</feature>
<keyword evidence="2" id="KW-1133">Transmembrane helix</keyword>
<name>A0AAD7CH82_MYCRO</name>
<feature type="transmembrane region" description="Helical" evidence="2">
    <location>
        <begin position="151"/>
        <end position="173"/>
    </location>
</feature>
<organism evidence="4 5">
    <name type="scientific">Mycena rosella</name>
    <name type="common">Pink bonnet</name>
    <name type="synonym">Agaricus rosellus</name>
    <dbReference type="NCBI Taxonomy" id="1033263"/>
    <lineage>
        <taxon>Eukaryota</taxon>
        <taxon>Fungi</taxon>
        <taxon>Dikarya</taxon>
        <taxon>Basidiomycota</taxon>
        <taxon>Agaricomycotina</taxon>
        <taxon>Agaricomycetes</taxon>
        <taxon>Agaricomycetidae</taxon>
        <taxon>Agaricales</taxon>
        <taxon>Marasmiineae</taxon>
        <taxon>Mycenaceae</taxon>
        <taxon>Mycena</taxon>
    </lineage>
</organism>
<evidence type="ECO:0000313" key="5">
    <source>
        <dbReference type="Proteomes" id="UP001221757"/>
    </source>
</evidence>
<gene>
    <name evidence="4" type="ORF">B0H17DRAFT_1215561</name>
</gene>
<proteinExistence type="predicted"/>
<accession>A0AAD7CH82</accession>
<evidence type="ECO:0000256" key="1">
    <source>
        <dbReference type="SAM" id="MobiDB-lite"/>
    </source>
</evidence>
<protein>
    <recommendedName>
        <fullName evidence="6">Transmembrane protein</fullName>
    </recommendedName>
</protein>
<keyword evidence="3" id="KW-0732">Signal</keyword>
<keyword evidence="5" id="KW-1185">Reference proteome</keyword>
<feature type="region of interest" description="Disordered" evidence="1">
    <location>
        <begin position="118"/>
        <end position="143"/>
    </location>
</feature>
<keyword evidence="2" id="KW-0472">Membrane</keyword>
<evidence type="ECO:0000256" key="3">
    <source>
        <dbReference type="SAM" id="SignalP"/>
    </source>
</evidence>
<dbReference type="EMBL" id="JARKIE010000376">
    <property type="protein sequence ID" value="KAJ7648556.1"/>
    <property type="molecule type" value="Genomic_DNA"/>
</dbReference>
<evidence type="ECO:0008006" key="6">
    <source>
        <dbReference type="Google" id="ProtNLM"/>
    </source>
</evidence>
<dbReference type="AlphaFoldDB" id="A0AAD7CH82"/>